<feature type="region of interest" description="Disordered" evidence="1">
    <location>
        <begin position="222"/>
        <end position="251"/>
    </location>
</feature>
<feature type="compositionally biased region" description="Basic and acidic residues" evidence="1">
    <location>
        <begin position="222"/>
        <end position="240"/>
    </location>
</feature>
<dbReference type="Pfam" id="PF11306">
    <property type="entry name" value="DUF3108"/>
    <property type="match status" value="1"/>
</dbReference>
<dbReference type="RefSeq" id="WP_012566784.1">
    <property type="nucleotide sequence ID" value="NC_011420.2"/>
</dbReference>
<keyword evidence="4" id="KW-1185">Reference proteome</keyword>
<accession>B6INA2</accession>
<evidence type="ECO:0000313" key="3">
    <source>
        <dbReference type="EMBL" id="ACI98999.1"/>
    </source>
</evidence>
<evidence type="ECO:0000256" key="2">
    <source>
        <dbReference type="SAM" id="SignalP"/>
    </source>
</evidence>
<dbReference type="eggNOG" id="COG3064">
    <property type="taxonomic scope" value="Bacteria"/>
</dbReference>
<dbReference type="STRING" id="414684.RC1_1596"/>
<dbReference type="InterPro" id="IPR021457">
    <property type="entry name" value="DUF3108"/>
</dbReference>
<evidence type="ECO:0008006" key="5">
    <source>
        <dbReference type="Google" id="ProtNLM"/>
    </source>
</evidence>
<dbReference type="EMBL" id="CP000613">
    <property type="protein sequence ID" value="ACI98999.1"/>
    <property type="molecule type" value="Genomic_DNA"/>
</dbReference>
<evidence type="ECO:0000313" key="4">
    <source>
        <dbReference type="Proteomes" id="UP000001591"/>
    </source>
</evidence>
<gene>
    <name evidence="3" type="ordered locus">RC1_1596</name>
</gene>
<dbReference type="HOGENOM" id="CLU_084183_0_0_5"/>
<protein>
    <recommendedName>
        <fullName evidence="5">DUF3108 domain-containing protein</fullName>
    </recommendedName>
</protein>
<organism evidence="3 4">
    <name type="scientific">Rhodospirillum centenum (strain ATCC 51521 / SW)</name>
    <dbReference type="NCBI Taxonomy" id="414684"/>
    <lineage>
        <taxon>Bacteria</taxon>
        <taxon>Pseudomonadati</taxon>
        <taxon>Pseudomonadota</taxon>
        <taxon>Alphaproteobacteria</taxon>
        <taxon>Rhodospirillales</taxon>
        <taxon>Rhodospirillaceae</taxon>
        <taxon>Rhodospirillum</taxon>
    </lineage>
</organism>
<feature type="signal peptide" evidence="2">
    <location>
        <begin position="1"/>
        <end position="23"/>
    </location>
</feature>
<dbReference type="AlphaFoldDB" id="B6INA2"/>
<dbReference type="Proteomes" id="UP000001591">
    <property type="component" value="Chromosome"/>
</dbReference>
<sequence length="291" mass="31194">MRSLRTAVSALTVLLAVPPAALPAAVEDPAAAGPAGGYRLSYAVHVGGIHVMDAEAHLALVRDSYRIGMRAATDGFLGRVADWRADITSHGRLDGAGLPQPQEYRALSVWRSKARNTVLEYEDGTPRLALVEPPPEEDREPVPEHLRPATVDPMTAIVAALESVAAGRGCGGAVPVYDGRQRYDLIFADRGRETLPANDISSFAGEAVACAIEFKPLAGRWKERQAQRRDRDDDARRARDTTPVFWVGRPVPEGPPVPVRLQASSPLGTVMIHLSGLERMGPGDTAGLPPL</sequence>
<proteinExistence type="predicted"/>
<name>B6INA2_RHOCS</name>
<evidence type="ECO:0000256" key="1">
    <source>
        <dbReference type="SAM" id="MobiDB-lite"/>
    </source>
</evidence>
<feature type="chain" id="PRO_5002844266" description="DUF3108 domain-containing protein" evidence="2">
    <location>
        <begin position="24"/>
        <end position="291"/>
    </location>
</feature>
<dbReference type="KEGG" id="rce:RC1_1596"/>
<reference evidence="3 4" key="1">
    <citation type="journal article" date="2010" name="BMC Genomics">
        <title>Metabolic flexibility revealed in the genome of the cyst-forming alpha-1 proteobacterium Rhodospirillum centenum.</title>
        <authorList>
            <person name="Lu Y.K."/>
            <person name="Marden J."/>
            <person name="Han M."/>
            <person name="Swingley W.D."/>
            <person name="Mastrian S.D."/>
            <person name="Chowdhury S.R."/>
            <person name="Hao J."/>
            <person name="Helmy T."/>
            <person name="Kim S."/>
            <person name="Kurdoglu A.A."/>
            <person name="Matthies H.J."/>
            <person name="Rollo D."/>
            <person name="Stothard P."/>
            <person name="Blankenship R.E."/>
            <person name="Bauer C.E."/>
            <person name="Touchman J.W."/>
        </authorList>
    </citation>
    <scope>NUCLEOTIDE SEQUENCE [LARGE SCALE GENOMIC DNA]</scope>
    <source>
        <strain evidence="4">ATCC 51521 / SW</strain>
    </source>
</reference>
<keyword evidence="2" id="KW-0732">Signal</keyword>